<feature type="region of interest" description="Disordered" evidence="1">
    <location>
        <begin position="51"/>
        <end position="142"/>
    </location>
</feature>
<feature type="compositionally biased region" description="Low complexity" evidence="1">
    <location>
        <begin position="124"/>
        <end position="134"/>
    </location>
</feature>
<feature type="compositionally biased region" description="Low complexity" evidence="1">
    <location>
        <begin position="97"/>
        <end position="106"/>
    </location>
</feature>
<feature type="signal peptide" evidence="2">
    <location>
        <begin position="1"/>
        <end position="21"/>
    </location>
</feature>
<organism evidence="3 4">
    <name type="scientific">Capsella rubella</name>
    <dbReference type="NCBI Taxonomy" id="81985"/>
    <lineage>
        <taxon>Eukaryota</taxon>
        <taxon>Viridiplantae</taxon>
        <taxon>Streptophyta</taxon>
        <taxon>Embryophyta</taxon>
        <taxon>Tracheophyta</taxon>
        <taxon>Spermatophyta</taxon>
        <taxon>Magnoliopsida</taxon>
        <taxon>eudicotyledons</taxon>
        <taxon>Gunneridae</taxon>
        <taxon>Pentapetalae</taxon>
        <taxon>rosids</taxon>
        <taxon>malvids</taxon>
        <taxon>Brassicales</taxon>
        <taxon>Brassicaceae</taxon>
        <taxon>Camelineae</taxon>
        <taxon>Capsella</taxon>
    </lineage>
</organism>
<feature type="chain" id="PRO_5004351258" evidence="2">
    <location>
        <begin position="22"/>
        <end position="142"/>
    </location>
</feature>
<gene>
    <name evidence="3" type="ORF">CARUB_v10021947mg</name>
</gene>
<evidence type="ECO:0000256" key="2">
    <source>
        <dbReference type="SAM" id="SignalP"/>
    </source>
</evidence>
<dbReference type="EMBL" id="KB870806">
    <property type="protein sequence ID" value="EOA34416.1"/>
    <property type="molecule type" value="Genomic_DNA"/>
</dbReference>
<feature type="region of interest" description="Disordered" evidence="1">
    <location>
        <begin position="26"/>
        <end position="45"/>
    </location>
</feature>
<sequence>MNTIKFAVLLVIGALCVNVSARAVSKESKLGTSTPKTATKGIGAELSAQAGTTSYSVSSGYVSVTRSRKGPNAFADGSGSTGTSGNVSADRPKSEVSSSSGSNAQGGAAGAADRRGAAAGGNGSAASGSTAKGRTSGKGKKN</sequence>
<dbReference type="STRING" id="81985.R0GFH7"/>
<evidence type="ECO:0000313" key="3">
    <source>
        <dbReference type="EMBL" id="EOA34416.1"/>
    </source>
</evidence>
<accession>R0GFH7</accession>
<dbReference type="AlphaFoldDB" id="R0GFH7"/>
<reference evidence="4" key="1">
    <citation type="journal article" date="2013" name="Nat. Genet.">
        <title>The Capsella rubella genome and the genomic consequences of rapid mating system evolution.</title>
        <authorList>
            <person name="Slotte T."/>
            <person name="Hazzouri K.M."/>
            <person name="Agren J.A."/>
            <person name="Koenig D."/>
            <person name="Maumus F."/>
            <person name="Guo Y.L."/>
            <person name="Steige K."/>
            <person name="Platts A.E."/>
            <person name="Escobar J.S."/>
            <person name="Newman L.K."/>
            <person name="Wang W."/>
            <person name="Mandakova T."/>
            <person name="Vello E."/>
            <person name="Smith L.M."/>
            <person name="Henz S.R."/>
            <person name="Steffen J."/>
            <person name="Takuno S."/>
            <person name="Brandvain Y."/>
            <person name="Coop G."/>
            <person name="Andolfatto P."/>
            <person name="Hu T.T."/>
            <person name="Blanchette M."/>
            <person name="Clark R.M."/>
            <person name="Quesneville H."/>
            <person name="Nordborg M."/>
            <person name="Gaut B.S."/>
            <person name="Lysak M.A."/>
            <person name="Jenkins J."/>
            <person name="Grimwood J."/>
            <person name="Chapman J."/>
            <person name="Prochnik S."/>
            <person name="Shu S."/>
            <person name="Rokhsar D."/>
            <person name="Schmutz J."/>
            <person name="Weigel D."/>
            <person name="Wright S.I."/>
        </authorList>
    </citation>
    <scope>NUCLEOTIDE SEQUENCE [LARGE SCALE GENOMIC DNA]</scope>
    <source>
        <strain evidence="4">cv. Monte Gargano</strain>
    </source>
</reference>
<protein>
    <submittedName>
        <fullName evidence="3">Uncharacterized protein</fullName>
    </submittedName>
</protein>
<keyword evidence="4" id="KW-1185">Reference proteome</keyword>
<evidence type="ECO:0000313" key="4">
    <source>
        <dbReference type="Proteomes" id="UP000029121"/>
    </source>
</evidence>
<dbReference type="KEGG" id="crb:17895640"/>
<dbReference type="Proteomes" id="UP000029121">
    <property type="component" value="Unassembled WGS sequence"/>
</dbReference>
<dbReference type="OrthoDB" id="1113718at2759"/>
<keyword evidence="2" id="KW-0732">Signal</keyword>
<feature type="compositionally biased region" description="Low complexity" evidence="1">
    <location>
        <begin position="51"/>
        <end position="65"/>
    </location>
</feature>
<evidence type="ECO:0000256" key="1">
    <source>
        <dbReference type="SAM" id="MobiDB-lite"/>
    </source>
</evidence>
<name>R0GFH7_9BRAS</name>
<proteinExistence type="predicted"/>